<gene>
    <name evidence="3" type="ORF">DASC09_029210</name>
</gene>
<dbReference type="GO" id="GO:0005737">
    <property type="term" value="C:cytoplasm"/>
    <property type="evidence" value="ECO:0007669"/>
    <property type="project" value="TreeGrafter"/>
</dbReference>
<name>A0AAV5QLZ6_9ASCO</name>
<dbReference type="InterPro" id="IPR051402">
    <property type="entry name" value="KPR-Related"/>
</dbReference>
<dbReference type="Proteomes" id="UP001360560">
    <property type="component" value="Unassembled WGS sequence"/>
</dbReference>
<dbReference type="PANTHER" id="PTHR21708:SF25">
    <property type="entry name" value="PROTEIN PAM1-RELATED"/>
    <property type="match status" value="1"/>
</dbReference>
<reference evidence="3 4" key="1">
    <citation type="journal article" date="2023" name="Elife">
        <title>Identification of key yeast species and microbe-microbe interactions impacting larval growth of Drosophila in the wild.</title>
        <authorList>
            <person name="Mure A."/>
            <person name="Sugiura Y."/>
            <person name="Maeda R."/>
            <person name="Honda K."/>
            <person name="Sakurai N."/>
            <person name="Takahashi Y."/>
            <person name="Watada M."/>
            <person name="Katoh T."/>
            <person name="Gotoh A."/>
            <person name="Gotoh Y."/>
            <person name="Taniguchi I."/>
            <person name="Nakamura K."/>
            <person name="Hayashi T."/>
            <person name="Katayama T."/>
            <person name="Uemura T."/>
            <person name="Hattori Y."/>
        </authorList>
    </citation>
    <scope>NUCLEOTIDE SEQUENCE [LARGE SCALE GENOMIC DNA]</scope>
    <source>
        <strain evidence="3 4">SC-9</strain>
    </source>
</reference>
<dbReference type="PANTHER" id="PTHR21708">
    <property type="entry name" value="PROBABLE 2-DEHYDROPANTOATE 2-REDUCTASE"/>
    <property type="match status" value="1"/>
</dbReference>
<proteinExistence type="predicted"/>
<feature type="region of interest" description="Disordered" evidence="1">
    <location>
        <begin position="534"/>
        <end position="555"/>
    </location>
</feature>
<organism evidence="3 4">
    <name type="scientific">Saccharomycopsis crataegensis</name>
    <dbReference type="NCBI Taxonomy" id="43959"/>
    <lineage>
        <taxon>Eukaryota</taxon>
        <taxon>Fungi</taxon>
        <taxon>Dikarya</taxon>
        <taxon>Ascomycota</taxon>
        <taxon>Saccharomycotina</taxon>
        <taxon>Saccharomycetes</taxon>
        <taxon>Saccharomycopsidaceae</taxon>
        <taxon>Saccharomycopsis</taxon>
    </lineage>
</organism>
<dbReference type="EMBL" id="BTFZ01000010">
    <property type="protein sequence ID" value="GMM35596.1"/>
    <property type="molecule type" value="Genomic_DNA"/>
</dbReference>
<dbReference type="AlphaFoldDB" id="A0AAV5QLZ6"/>
<feature type="domain" description="Ketopantoate reductase C-terminal" evidence="2">
    <location>
        <begin position="210"/>
        <end position="344"/>
    </location>
</feature>
<evidence type="ECO:0000313" key="3">
    <source>
        <dbReference type="EMBL" id="GMM35596.1"/>
    </source>
</evidence>
<evidence type="ECO:0000256" key="1">
    <source>
        <dbReference type="SAM" id="MobiDB-lite"/>
    </source>
</evidence>
<dbReference type="RefSeq" id="XP_064852596.1">
    <property type="nucleotide sequence ID" value="XM_064996524.1"/>
</dbReference>
<dbReference type="InterPro" id="IPR013752">
    <property type="entry name" value="KPA_reductase"/>
</dbReference>
<dbReference type="Pfam" id="PF08546">
    <property type="entry name" value="ApbA_C"/>
    <property type="match status" value="1"/>
</dbReference>
<keyword evidence="4" id="KW-1185">Reference proteome</keyword>
<dbReference type="GeneID" id="90073575"/>
<evidence type="ECO:0000313" key="4">
    <source>
        <dbReference type="Proteomes" id="UP001360560"/>
    </source>
</evidence>
<evidence type="ECO:0000259" key="2">
    <source>
        <dbReference type="Pfam" id="PF08546"/>
    </source>
</evidence>
<comment type="caution">
    <text evidence="3">The sequence shown here is derived from an EMBL/GenBank/DDBJ whole genome shotgun (WGS) entry which is preliminary data.</text>
</comment>
<dbReference type="Gene3D" id="3.40.50.720">
    <property type="entry name" value="NAD(P)-binding Rossmann-like Domain"/>
    <property type="match status" value="1"/>
</dbReference>
<accession>A0AAV5QLZ6</accession>
<sequence length="610" mass="68204">MAIPRTSGLDDSSINTFIAWRLSKVGVSVILLTNNESPINWISQTFGSESYSPHLTVKSVDQLMSAWDTENKLDYLLLYSPSLIELKSLVTEIKPLVGESSTIIVNSNFSIHLEPVVYSALPNSNVFSLYSSLGIKKVQDYLVMTRESNLSIFLGLSIHHNDQMVPQSSIAVLNSKKVRSPLGKFIALLKKSGVKSVFKVSTVSRTRFATLLWKRLIHLICFDCFAALFRIVDMKKLFTDPLVSPLIQNIMNEILVLAYKCGNKDLKPSHKDAIFKKMMDEFTEESDAPMEHYTIVLPPFIKYSLVLFNYYSGQGVPTDLILVQLIMLSMSLRTSVPTIQFLYASLVSQLKYTGVALSTVKNSIVNSPSVQTVTHTIDEPMTPNQSNDDTRTSNNEIHYSQRKALQSATSGIDSGIEDFYISDSSLFFEATEKIDSLVSDEQGVNDVIEESVQDPDDSSILRALPFSNTLQTDDESADRLRMVNEAFSEVPVMQIIAAQSGRMRDVRFHGDVEEELPETNINVTGDYTRSSTAAHGFTNTIGNSSQSKYNISNSRYGDPNKSYKFSRNKDSHVLFKDYKDLIDSLHSSGFIDDTNGRYGVYDSFSSSLKK</sequence>
<protein>
    <recommendedName>
        <fullName evidence="2">Ketopantoate reductase C-terminal domain-containing protein</fullName>
    </recommendedName>
</protein>